<organism evidence="12 13">
    <name type="scientific">Melghirimyces thermohalophilus</name>
    <dbReference type="NCBI Taxonomy" id="1236220"/>
    <lineage>
        <taxon>Bacteria</taxon>
        <taxon>Bacillati</taxon>
        <taxon>Bacillota</taxon>
        <taxon>Bacilli</taxon>
        <taxon>Bacillales</taxon>
        <taxon>Thermoactinomycetaceae</taxon>
        <taxon>Melghirimyces</taxon>
    </lineage>
</organism>
<dbReference type="InterPro" id="IPR008219">
    <property type="entry name" value="PRODH_bac_arc"/>
</dbReference>
<evidence type="ECO:0000256" key="6">
    <source>
        <dbReference type="ARBA" id="ARBA00023002"/>
    </source>
</evidence>
<dbReference type="RefSeq" id="WP_091566068.1">
    <property type="nucleotide sequence ID" value="NZ_FMZA01000002.1"/>
</dbReference>
<feature type="binding site" evidence="9">
    <location>
        <position position="288"/>
    </location>
    <ligand>
        <name>substrate</name>
    </ligand>
</feature>
<evidence type="ECO:0000256" key="5">
    <source>
        <dbReference type="ARBA" id="ARBA00022827"/>
    </source>
</evidence>
<evidence type="ECO:0000256" key="4">
    <source>
        <dbReference type="ARBA" id="ARBA00022741"/>
    </source>
</evidence>
<feature type="binding site" evidence="10">
    <location>
        <position position="162"/>
    </location>
    <ligand>
        <name>FAD</name>
        <dbReference type="ChEBI" id="CHEBI:57692"/>
    </ligand>
</feature>
<dbReference type="PIRSF" id="PIRSF000196">
    <property type="entry name" value="Pro_dehydrog"/>
    <property type="match status" value="1"/>
</dbReference>
<feature type="domain" description="Proline dehydrogenase" evidence="11">
    <location>
        <begin position="45"/>
        <end position="299"/>
    </location>
</feature>
<dbReference type="InterPro" id="IPR015659">
    <property type="entry name" value="Proline_oxidase"/>
</dbReference>
<sequence>MSLTRKAVLTVAANPLVNRLVSKYGMKLGASRFVAGENMADTLLKVKELNQEGLAVTLDLLGESVTTREEAAHAAQAAVDTFTKISEEGIDSNVSVKLTQLGLDIDVDFCLENMDRITAKAKETGNFVRIDMEDSPRVEATIDIFKRLLKRYGKDHIGLVIQSYLYRSEQDVKELSQQGANLRMVKGAYKEPREVAYPDKQDVDKNFRQLVKMHLNSGSYTAVATHDESIIQWTKEYTEQQKIPRSQFEFQMLFGIRDALQRELVQEGYKVRVYTPYGKDWYPYFTRRLAERPANALFVLKSLFRQ</sequence>
<evidence type="ECO:0000259" key="11">
    <source>
        <dbReference type="Pfam" id="PF01619"/>
    </source>
</evidence>
<keyword evidence="5 10" id="KW-0274">FAD</keyword>
<dbReference type="UniPathway" id="UPA00261">
    <property type="reaction ID" value="UER00373"/>
</dbReference>
<keyword evidence="4 10" id="KW-0547">Nucleotide-binding</keyword>
<evidence type="ECO:0000256" key="1">
    <source>
        <dbReference type="ARBA" id="ARBA00004739"/>
    </source>
</evidence>
<dbReference type="InterPro" id="IPR002872">
    <property type="entry name" value="Proline_DH_dom"/>
</dbReference>
<keyword evidence="7" id="KW-0642">Proline metabolism</keyword>
<feature type="binding site" evidence="10">
    <location>
        <position position="200"/>
    </location>
    <ligand>
        <name>FAD</name>
        <dbReference type="ChEBI" id="CHEBI:57692"/>
    </ligand>
</feature>
<dbReference type="AlphaFoldDB" id="A0A1G6I9F3"/>
<dbReference type="SUPFAM" id="SSF51730">
    <property type="entry name" value="FAD-linked oxidoreductase"/>
    <property type="match status" value="1"/>
</dbReference>
<keyword evidence="3" id="KW-0285">Flavoprotein</keyword>
<feature type="binding site" evidence="9">
    <location>
        <position position="97"/>
    </location>
    <ligand>
        <name>substrate</name>
    </ligand>
</feature>
<comment type="cofactor">
    <cofactor evidence="10">
        <name>FAD</name>
        <dbReference type="ChEBI" id="CHEBI:57692"/>
    </cofactor>
    <text evidence="10">Binds 1 FAD per subunit.</text>
</comment>
<accession>A0A1G6I9F3</accession>
<evidence type="ECO:0000256" key="2">
    <source>
        <dbReference type="ARBA" id="ARBA00012695"/>
    </source>
</evidence>
<evidence type="ECO:0000313" key="12">
    <source>
        <dbReference type="EMBL" id="SDC03013.1"/>
    </source>
</evidence>
<dbReference type="GO" id="GO:0000166">
    <property type="term" value="F:nucleotide binding"/>
    <property type="evidence" value="ECO:0007669"/>
    <property type="project" value="UniProtKB-KW"/>
</dbReference>
<dbReference type="GO" id="GO:0010133">
    <property type="term" value="P:L-proline catabolic process to L-glutamate"/>
    <property type="evidence" value="ECO:0007669"/>
    <property type="project" value="UniProtKB-UniPathway"/>
</dbReference>
<keyword evidence="6" id="KW-0560">Oxidoreductase</keyword>
<protein>
    <recommendedName>
        <fullName evidence="2">proline dehydrogenase</fullName>
        <ecNumber evidence="2">1.5.5.2</ecNumber>
    </recommendedName>
</protein>
<evidence type="ECO:0000313" key="13">
    <source>
        <dbReference type="Proteomes" id="UP000199387"/>
    </source>
</evidence>
<dbReference type="STRING" id="1236220.SAMN04488112_102122"/>
<keyword evidence="13" id="KW-1185">Reference proteome</keyword>
<dbReference type="OrthoDB" id="9773461at2"/>
<evidence type="ECO:0000256" key="3">
    <source>
        <dbReference type="ARBA" id="ARBA00022630"/>
    </source>
</evidence>
<proteinExistence type="predicted"/>
<name>A0A1G6I9F3_9BACL</name>
<comment type="pathway">
    <text evidence="1">Amino-acid degradation; L-proline degradation into L-glutamate; L-glutamate from L-proline: step 1/2.</text>
</comment>
<evidence type="ECO:0000256" key="10">
    <source>
        <dbReference type="PIRSR" id="PIRSR000196-2"/>
    </source>
</evidence>
<dbReference type="PANTHER" id="PTHR13914:SF0">
    <property type="entry name" value="PROLINE DEHYDROGENASE 1, MITOCHONDRIAL"/>
    <property type="match status" value="1"/>
</dbReference>
<feature type="binding site" evidence="10">
    <location>
        <begin position="186"/>
        <end position="188"/>
    </location>
    <ligand>
        <name>FAD</name>
        <dbReference type="ChEBI" id="CHEBI:57692"/>
    </ligand>
</feature>
<reference evidence="12 13" key="1">
    <citation type="submission" date="2016-10" db="EMBL/GenBank/DDBJ databases">
        <authorList>
            <person name="de Groot N.N."/>
        </authorList>
    </citation>
    <scope>NUCLEOTIDE SEQUENCE [LARGE SCALE GENOMIC DNA]</scope>
    <source>
        <strain evidence="12 13">DSM 45514</strain>
    </source>
</reference>
<comment type="catalytic activity">
    <reaction evidence="8">
        <text>L-proline + a quinone = (S)-1-pyrroline-5-carboxylate + a quinol + H(+)</text>
        <dbReference type="Rhea" id="RHEA:23784"/>
        <dbReference type="ChEBI" id="CHEBI:15378"/>
        <dbReference type="ChEBI" id="CHEBI:17388"/>
        <dbReference type="ChEBI" id="CHEBI:24646"/>
        <dbReference type="ChEBI" id="CHEBI:60039"/>
        <dbReference type="ChEBI" id="CHEBI:132124"/>
        <dbReference type="EC" id="1.5.5.2"/>
    </reaction>
</comment>
<evidence type="ECO:0000256" key="9">
    <source>
        <dbReference type="PIRSR" id="PIRSR000196-1"/>
    </source>
</evidence>
<evidence type="ECO:0000256" key="7">
    <source>
        <dbReference type="ARBA" id="ARBA00023062"/>
    </source>
</evidence>
<dbReference type="EC" id="1.5.5.2" evidence="2"/>
<dbReference type="Pfam" id="PF01619">
    <property type="entry name" value="Pro_dh"/>
    <property type="match status" value="1"/>
</dbReference>
<dbReference type="Proteomes" id="UP000199387">
    <property type="component" value="Unassembled WGS sequence"/>
</dbReference>
<evidence type="ECO:0000256" key="8">
    <source>
        <dbReference type="ARBA" id="ARBA00048779"/>
    </source>
</evidence>
<dbReference type="Gene3D" id="3.20.20.220">
    <property type="match status" value="1"/>
</dbReference>
<dbReference type="GO" id="GO:0004657">
    <property type="term" value="F:proline dehydrogenase activity"/>
    <property type="evidence" value="ECO:0007669"/>
    <property type="project" value="UniProtKB-EC"/>
</dbReference>
<dbReference type="EMBL" id="FMZA01000002">
    <property type="protein sequence ID" value="SDC03013.1"/>
    <property type="molecule type" value="Genomic_DNA"/>
</dbReference>
<dbReference type="PANTHER" id="PTHR13914">
    <property type="entry name" value="PROLINE OXIDASE"/>
    <property type="match status" value="1"/>
</dbReference>
<gene>
    <name evidence="12" type="ORF">SAMN04488112_102122</name>
</gene>
<feature type="binding site" evidence="10">
    <location>
        <position position="132"/>
    </location>
    <ligand>
        <name>FAD</name>
        <dbReference type="ChEBI" id="CHEBI:57692"/>
    </ligand>
</feature>
<feature type="binding site" evidence="10">
    <location>
        <begin position="225"/>
        <end position="226"/>
    </location>
    <ligand>
        <name>FAD</name>
        <dbReference type="ChEBI" id="CHEBI:57692"/>
    </ligand>
</feature>
<dbReference type="InterPro" id="IPR029041">
    <property type="entry name" value="FAD-linked_oxidoreductase-like"/>
</dbReference>
<feature type="binding site" evidence="9">
    <location>
        <position position="287"/>
    </location>
    <ligand>
        <name>substrate</name>
    </ligand>
</feature>